<dbReference type="PANTHER" id="PTHR38477:SF1">
    <property type="entry name" value="MUREIN L,D-TRANSPEPTIDASE CATALYTIC DOMAIN FAMILY PROTEIN"/>
    <property type="match status" value="1"/>
</dbReference>
<dbReference type="InterPro" id="IPR032676">
    <property type="entry name" value="YkuD_2"/>
</dbReference>
<name>A0ABU3GPG2_9SPHI</name>
<evidence type="ECO:0008006" key="3">
    <source>
        <dbReference type="Google" id="ProtNLM"/>
    </source>
</evidence>
<evidence type="ECO:0000313" key="2">
    <source>
        <dbReference type="Proteomes" id="UP001258315"/>
    </source>
</evidence>
<organism evidence="1 2">
    <name type="scientific">Mucilaginibacter terrae</name>
    <dbReference type="NCBI Taxonomy" id="1955052"/>
    <lineage>
        <taxon>Bacteria</taxon>
        <taxon>Pseudomonadati</taxon>
        <taxon>Bacteroidota</taxon>
        <taxon>Sphingobacteriia</taxon>
        <taxon>Sphingobacteriales</taxon>
        <taxon>Sphingobacteriaceae</taxon>
        <taxon>Mucilaginibacter</taxon>
    </lineage>
</organism>
<reference evidence="2" key="1">
    <citation type="submission" date="2023-07" db="EMBL/GenBank/DDBJ databases">
        <title>Functional and genomic diversity of the sorghum phyllosphere microbiome.</title>
        <authorList>
            <person name="Shade A."/>
        </authorList>
    </citation>
    <scope>NUCLEOTIDE SEQUENCE [LARGE SCALE GENOMIC DNA]</scope>
    <source>
        <strain evidence="2">SORGH_AS_0422</strain>
    </source>
</reference>
<keyword evidence="2" id="KW-1185">Reference proteome</keyword>
<dbReference type="EMBL" id="JAVLVU010000001">
    <property type="protein sequence ID" value="MDT3401668.1"/>
    <property type="molecule type" value="Genomic_DNA"/>
</dbReference>
<dbReference type="Pfam" id="PF13645">
    <property type="entry name" value="YkuD_2"/>
    <property type="match status" value="1"/>
</dbReference>
<accession>A0ABU3GPG2</accession>
<evidence type="ECO:0000313" key="1">
    <source>
        <dbReference type="EMBL" id="MDT3401668.1"/>
    </source>
</evidence>
<dbReference type="PANTHER" id="PTHR38477">
    <property type="entry name" value="HYPOTHETICAL EXPORTED PROTEIN"/>
    <property type="match status" value="1"/>
</dbReference>
<proteinExistence type="predicted"/>
<sequence length="273" mass="29956">MIKTINGHMKRKFWLAATLLVILSGAIISSRSATVKKASVAIKKETVAPVASAFAGYVTNIYQLAGLKTSGLDYEVFEKALTGYYNLKENNKLAKNSQIVTVVDFNKASTVKRMWIVDLAKKQLLLNTWVAHGQGSGELMATQFSDKNESHQSSLGFYVTDDVYYGKHGRSLKLDGMDAGFNSNARARAVVLHAADYVCENTIKQLGRLGRSYGCPAVSPEVSNKIIDLIKGKNMIYINADVNGYTSKYLNEDFLTEFNAPADSSVSLTKNTQ</sequence>
<dbReference type="Proteomes" id="UP001258315">
    <property type="component" value="Unassembled WGS sequence"/>
</dbReference>
<protein>
    <recommendedName>
        <fullName evidence="3">Murein L,D-transpeptidase catalytic domain family protein</fullName>
    </recommendedName>
</protein>
<comment type="caution">
    <text evidence="1">The sequence shown here is derived from an EMBL/GenBank/DDBJ whole genome shotgun (WGS) entry which is preliminary data.</text>
</comment>
<gene>
    <name evidence="1" type="ORF">QE417_000740</name>
</gene>